<name>A0A2N0NRB9_9GLOM</name>
<reference evidence="1 2" key="1">
    <citation type="submission" date="2016-04" db="EMBL/GenBank/DDBJ databases">
        <title>Genome analyses suggest a sexual origin of heterokaryosis in a supposedly ancient asexual fungus.</title>
        <authorList>
            <person name="Ropars J."/>
            <person name="Sedzielewska K."/>
            <person name="Noel J."/>
            <person name="Charron P."/>
            <person name="Farinelli L."/>
            <person name="Marton T."/>
            <person name="Kruger M."/>
            <person name="Pelin A."/>
            <person name="Brachmann A."/>
            <person name="Corradi N."/>
        </authorList>
    </citation>
    <scope>NUCLEOTIDE SEQUENCE [LARGE SCALE GENOMIC DNA]</scope>
    <source>
        <strain evidence="1 2">A5</strain>
    </source>
</reference>
<dbReference type="EMBL" id="LLXJ01003405">
    <property type="protein sequence ID" value="PKB97120.1"/>
    <property type="molecule type" value="Genomic_DNA"/>
</dbReference>
<dbReference type="VEuPathDB" id="FungiDB:RhiirFUN_014469"/>
<organism evidence="1 2">
    <name type="scientific">Rhizophagus irregularis</name>
    <dbReference type="NCBI Taxonomy" id="588596"/>
    <lineage>
        <taxon>Eukaryota</taxon>
        <taxon>Fungi</taxon>
        <taxon>Fungi incertae sedis</taxon>
        <taxon>Mucoromycota</taxon>
        <taxon>Glomeromycotina</taxon>
        <taxon>Glomeromycetes</taxon>
        <taxon>Glomerales</taxon>
        <taxon>Glomeraceae</taxon>
        <taxon>Rhizophagus</taxon>
    </lineage>
</organism>
<dbReference type="Proteomes" id="UP000232722">
    <property type="component" value="Unassembled WGS sequence"/>
</dbReference>
<dbReference type="VEuPathDB" id="FungiDB:RhiirA1_475124"/>
<evidence type="ECO:0000313" key="1">
    <source>
        <dbReference type="EMBL" id="PKB97120.1"/>
    </source>
</evidence>
<gene>
    <name evidence="1" type="ORF">RhiirA5_433704</name>
</gene>
<accession>A0A2N0NRB9</accession>
<reference evidence="1 2" key="2">
    <citation type="submission" date="2017-09" db="EMBL/GenBank/DDBJ databases">
        <title>Extensive intraspecific genome diversity in a model arbuscular mycorrhizal fungus.</title>
        <authorList>
            <person name="Chen E.C."/>
            <person name="Morin E."/>
            <person name="Beaudet D."/>
            <person name="Noel J."/>
            <person name="Ndikumana S."/>
            <person name="Charron P."/>
            <person name="St-Onge C."/>
            <person name="Giorgi J."/>
            <person name="Grigoriev I.V."/>
            <person name="Roux C."/>
            <person name="Martin F.M."/>
            <person name="Corradi N."/>
        </authorList>
    </citation>
    <scope>NUCLEOTIDE SEQUENCE [LARGE SCALE GENOMIC DNA]</scope>
    <source>
        <strain evidence="1 2">A5</strain>
    </source>
</reference>
<protein>
    <submittedName>
        <fullName evidence="1">Uncharacterized protein</fullName>
    </submittedName>
</protein>
<dbReference type="AlphaFoldDB" id="A0A2N0NRB9"/>
<proteinExistence type="predicted"/>
<sequence length="367" mass="42926">MQLQKIYFLHVYVGKIDNKWIYVEEGLYDELSLMLELESKHIRFIIQPEEDNGESSSRNQYQWASFWSPCFSDIIYIKILEKSHFPSDIPKIYGEHHIYIDPHREKLIARSLKLPDIFNESSSLLLIENINKYIIYLQEVNQKMNTIHNSNVSTRNPGCDLMPSTTNNVISKKIEECLRIMMQLENPSIIVDLRANNGFKGKKFDIFWDEMEAYFNEVDILIKMQIAISIRNLRKIIIHRLEAKYDLPLPCNINIPSIEWIRLQFWPTNPTSTRAIHYNGQFNIKYQIQARQLPDDMHKVPIREGVATSTGVRNKKSLVSTNTTLTASDYDFTKLSLTPSVIFFIDVPTTIEDSFYHGNVFVSYKDT</sequence>
<comment type="caution">
    <text evidence="1">The sequence shown here is derived from an EMBL/GenBank/DDBJ whole genome shotgun (WGS) entry which is preliminary data.</text>
</comment>
<feature type="non-terminal residue" evidence="1">
    <location>
        <position position="367"/>
    </location>
</feature>
<evidence type="ECO:0000313" key="2">
    <source>
        <dbReference type="Proteomes" id="UP000232722"/>
    </source>
</evidence>
<dbReference type="VEuPathDB" id="FungiDB:RhiirA1_502642"/>